<protein>
    <submittedName>
        <fullName evidence="6">ANAPC4_WD40 domain-containing protein</fullName>
    </submittedName>
</protein>
<name>A0A1I7SXY9_9PELO</name>
<dbReference type="WBParaSite" id="Csp11.Scaffold23.g108.t1">
    <property type="protein sequence ID" value="Csp11.Scaffold23.g108.t1"/>
    <property type="gene ID" value="Csp11.Scaffold23.g108"/>
</dbReference>
<reference evidence="6" key="1">
    <citation type="submission" date="2016-11" db="UniProtKB">
        <authorList>
            <consortium name="WormBaseParasite"/>
        </authorList>
    </citation>
    <scope>IDENTIFICATION</scope>
</reference>
<dbReference type="SMART" id="SM00320">
    <property type="entry name" value="WD40"/>
    <property type="match status" value="3"/>
</dbReference>
<dbReference type="Gene3D" id="2.130.10.10">
    <property type="entry name" value="YVTN repeat-like/Quinoprotein amine dehydrogenase"/>
    <property type="match status" value="1"/>
</dbReference>
<evidence type="ECO:0000256" key="3">
    <source>
        <dbReference type="ARBA" id="ARBA00022737"/>
    </source>
</evidence>
<dbReference type="Proteomes" id="UP000095282">
    <property type="component" value="Unplaced"/>
</dbReference>
<dbReference type="InterPro" id="IPR036322">
    <property type="entry name" value="WD40_repeat_dom_sf"/>
</dbReference>
<keyword evidence="5" id="KW-1185">Reference proteome</keyword>
<sequence length="336" mass="38306">MYDEEDYITVKAEAFRALCASKVKYQSLRQKNNQKFQRFNETSNNLIELAYSEDERGLIVSAEDVILIYNLRDGSKAKPVECKKYGVDRLEYLTNELCVHSDPTSGIIRALNIPKKCYIRYFHGHTKKIRQIRSFPNQREKFMSSSLDGHVRMFDTKSHDNFGLINMCSTPLIAFDPEGILFAVATKSETIKLFDIRSFDLGPFKTFKIMKNDDDEWTDIEFAPCGKFILVSTKAVGVKWIDAYTGKVEHNFSQHKNPNNVPLRASVSSDSAFVTVGSADRNIYVYSTDTGDITCKLPTPYTEPSHSVALSHHQFLMASLGRDVVLWAPNEEYVNM</sequence>
<proteinExistence type="predicted"/>
<dbReference type="Pfam" id="PF00400">
    <property type="entry name" value="WD40"/>
    <property type="match status" value="2"/>
</dbReference>
<accession>A0A1I7SXY9</accession>
<evidence type="ECO:0000256" key="1">
    <source>
        <dbReference type="ARBA" id="ARBA00004123"/>
    </source>
</evidence>
<dbReference type="InterPro" id="IPR037867">
    <property type="entry name" value="Swd2/WDR82"/>
</dbReference>
<evidence type="ECO:0000256" key="4">
    <source>
        <dbReference type="ARBA" id="ARBA00023242"/>
    </source>
</evidence>
<dbReference type="InterPro" id="IPR015943">
    <property type="entry name" value="WD40/YVTN_repeat-like_dom_sf"/>
</dbReference>
<organism evidence="5 6">
    <name type="scientific">Caenorhabditis tropicalis</name>
    <dbReference type="NCBI Taxonomy" id="1561998"/>
    <lineage>
        <taxon>Eukaryota</taxon>
        <taxon>Metazoa</taxon>
        <taxon>Ecdysozoa</taxon>
        <taxon>Nematoda</taxon>
        <taxon>Chromadorea</taxon>
        <taxon>Rhabditida</taxon>
        <taxon>Rhabditina</taxon>
        <taxon>Rhabditomorpha</taxon>
        <taxon>Rhabditoidea</taxon>
        <taxon>Rhabditidae</taxon>
        <taxon>Peloderinae</taxon>
        <taxon>Caenorhabditis</taxon>
    </lineage>
</organism>
<dbReference type="AlphaFoldDB" id="A0A1I7SXY9"/>
<dbReference type="PANTHER" id="PTHR19861:SF4">
    <property type="entry name" value="WD_REPEATS_REGION DOMAIN-CONTAINING PROTEIN"/>
    <property type="match status" value="1"/>
</dbReference>
<dbReference type="GO" id="GO:0048188">
    <property type="term" value="C:Set1C/COMPASS complex"/>
    <property type="evidence" value="ECO:0007669"/>
    <property type="project" value="TreeGrafter"/>
</dbReference>
<dbReference type="STRING" id="1561998.A0A1I7SXY9"/>
<keyword evidence="3" id="KW-0677">Repeat</keyword>
<dbReference type="SUPFAM" id="SSF50978">
    <property type="entry name" value="WD40 repeat-like"/>
    <property type="match status" value="1"/>
</dbReference>
<keyword evidence="4" id="KW-0539">Nucleus</keyword>
<dbReference type="InterPro" id="IPR001680">
    <property type="entry name" value="WD40_rpt"/>
</dbReference>
<comment type="subcellular location">
    <subcellularLocation>
        <location evidence="1">Nucleus</location>
    </subcellularLocation>
</comment>
<evidence type="ECO:0000313" key="6">
    <source>
        <dbReference type="WBParaSite" id="Csp11.Scaffold23.g108.t1"/>
    </source>
</evidence>
<evidence type="ECO:0000313" key="5">
    <source>
        <dbReference type="Proteomes" id="UP000095282"/>
    </source>
</evidence>
<dbReference type="eggNOG" id="KOG1446">
    <property type="taxonomic scope" value="Eukaryota"/>
</dbReference>
<evidence type="ECO:0000256" key="2">
    <source>
        <dbReference type="ARBA" id="ARBA00022574"/>
    </source>
</evidence>
<keyword evidence="2" id="KW-0853">WD repeat</keyword>
<dbReference type="PANTHER" id="PTHR19861">
    <property type="entry name" value="WD40 REPEAT PROTEIN SWD2"/>
    <property type="match status" value="1"/>
</dbReference>
<dbReference type="GO" id="GO:0003682">
    <property type="term" value="F:chromatin binding"/>
    <property type="evidence" value="ECO:0007669"/>
    <property type="project" value="TreeGrafter"/>
</dbReference>